<evidence type="ECO:0000259" key="17">
    <source>
        <dbReference type="PROSITE" id="PS50812"/>
    </source>
</evidence>
<feature type="compositionally biased region" description="Low complexity" evidence="15">
    <location>
        <begin position="28"/>
        <end position="50"/>
    </location>
</feature>
<dbReference type="Pfam" id="PF00855">
    <property type="entry name" value="PWWP"/>
    <property type="match status" value="1"/>
</dbReference>
<dbReference type="GO" id="GO:0140938">
    <property type="term" value="F:histone H3 methyltransferase activity"/>
    <property type="evidence" value="ECO:0007669"/>
    <property type="project" value="UniProtKB-ARBA"/>
</dbReference>
<dbReference type="SUPFAM" id="SSF57903">
    <property type="entry name" value="FYVE/PHD zinc finger"/>
    <property type="match status" value="3"/>
</dbReference>
<evidence type="ECO:0000256" key="4">
    <source>
        <dbReference type="ARBA" id="ARBA00022603"/>
    </source>
</evidence>
<feature type="domain" description="SET" evidence="16">
    <location>
        <begin position="434"/>
        <end position="540"/>
    </location>
</feature>
<dbReference type="InterPro" id="IPR001214">
    <property type="entry name" value="SET_dom"/>
</dbReference>
<keyword evidence="21" id="KW-1185">Reference proteome</keyword>
<dbReference type="PANTHER" id="PTHR22884">
    <property type="entry name" value="SET DOMAIN PROTEINS"/>
    <property type="match status" value="1"/>
</dbReference>
<dbReference type="Proteomes" id="UP000242450">
    <property type="component" value="Chromosome 32"/>
</dbReference>
<name>A0A212C3C4_CEREH</name>
<evidence type="ECO:0000259" key="16">
    <source>
        <dbReference type="PROSITE" id="PS50280"/>
    </source>
</evidence>
<evidence type="ECO:0000256" key="5">
    <source>
        <dbReference type="ARBA" id="ARBA00022679"/>
    </source>
</evidence>
<feature type="region of interest" description="Disordered" evidence="15">
    <location>
        <begin position="697"/>
        <end position="721"/>
    </location>
</feature>
<evidence type="ECO:0000256" key="14">
    <source>
        <dbReference type="ARBA" id="ARBA00023242"/>
    </source>
</evidence>
<dbReference type="InterPro" id="IPR003616">
    <property type="entry name" value="Post-SET_dom"/>
</dbReference>
<keyword evidence="10" id="KW-0862">Zinc</keyword>
<keyword evidence="4" id="KW-0489">Methyltransferase</keyword>
<proteinExistence type="predicted"/>
<dbReference type="InterPro" id="IPR013083">
    <property type="entry name" value="Znf_RING/FYVE/PHD"/>
</dbReference>
<dbReference type="Pfam" id="PF17907">
    <property type="entry name" value="AWS"/>
    <property type="match status" value="1"/>
</dbReference>
<evidence type="ECO:0000256" key="13">
    <source>
        <dbReference type="ARBA" id="ARBA00023163"/>
    </source>
</evidence>
<keyword evidence="3" id="KW-0158">Chromosome</keyword>
<evidence type="ECO:0000313" key="20">
    <source>
        <dbReference type="EMBL" id="OWK00402.1"/>
    </source>
</evidence>
<dbReference type="Pfam" id="PF23004">
    <property type="entry name" value="PHDvar_NSD"/>
    <property type="match status" value="1"/>
</dbReference>
<dbReference type="Pfam" id="PF00856">
    <property type="entry name" value="SET"/>
    <property type="match status" value="1"/>
</dbReference>
<dbReference type="PROSITE" id="PS50812">
    <property type="entry name" value="PWWP"/>
    <property type="match status" value="1"/>
</dbReference>
<feature type="domain" description="PWWP" evidence="17">
    <location>
        <begin position="307"/>
        <end position="366"/>
    </location>
</feature>
<dbReference type="InterPro" id="IPR046341">
    <property type="entry name" value="SET_dom_sf"/>
</dbReference>
<dbReference type="Pfam" id="PF23011">
    <property type="entry name" value="PHD-1st_NSD"/>
    <property type="match status" value="1"/>
</dbReference>
<dbReference type="Pfam" id="PF17982">
    <property type="entry name" value="C5HCH"/>
    <property type="match status" value="1"/>
</dbReference>
<evidence type="ECO:0000256" key="7">
    <source>
        <dbReference type="ARBA" id="ARBA00022723"/>
    </source>
</evidence>
<dbReference type="AlphaFoldDB" id="A0A212C3C4"/>
<keyword evidence="5" id="KW-0808">Transferase</keyword>
<dbReference type="Gene3D" id="2.170.270.10">
    <property type="entry name" value="SET domain"/>
    <property type="match status" value="1"/>
</dbReference>
<evidence type="ECO:0000256" key="9">
    <source>
        <dbReference type="ARBA" id="ARBA00022771"/>
    </source>
</evidence>
<sequence>MAGSTYRDTSDSDSRGLSDLQAGFGKQVDSPSAAAEADVSDVQSVDSSLSRRGTGMSKKDTVCQGECCKHFHLECLGLSSPPDGKFICVECKTGQHPCFSCKVSGTDVKRCSVSTCGKFYHEACVRKFPTAIFESKGFRCPQHCCSACSMEKDIHKASKGRMVRCLRCPVAYHSVDACIAAGSTLVSSCVLICSNHSTRSSSSSSAVNVGFCFVCARGLIVQDHSDPMFSSYAYKSHYLLNESNRAELMKLPMIPSSSASKKKCEKGGRLLCCESCPASFHPECLSIETPEGCWNCNDCKAGKKLHYKQIVWAKLGNYRQVFPRTKRKWWPAEICNPRSVPLNIQGLKHDLGDFPVFFFGSHDYYWANKVIGKVQIQVADLSEIPRCNCKPADENPCGLESECLNRMLQYECHPQVCPAGERCQNQCFTKRLYPDAEVIRTERRGWGLRTKRSIKKGEFVNEYVGELIDEEECRLRIKRAHENSDRIIDAGPKGNYSRFMNHSCNPNCETQKWTVNGDVRVGLFALCDIPAGMELTFNYNLDCLGNGRTECHCGADNCSGFLGVRPKSACASTAEEKAKNAKLKPKRRKIRTEPKQLHEDVCFQCGDGGELVMCDRKDCPKAYHLLCLNLPQPPYGEHPRPPRSSPRGPCHGKRRGQRPEQAPPSARGGCPWTQGWGLVFPEVGSWPLWCGTGGRAHSHPAGTMQTSRGPRPGAVVSRTQPPARAAGKWECPWHQCDECSAVAVAFCEFCPRSFCKDHEKGALVPSALEGRLCCSEHDPASPVSPEYWSKIKCKLESQDHGEEVKE</sequence>
<keyword evidence="13" id="KW-0804">Transcription</keyword>
<dbReference type="PROSITE" id="PS50868">
    <property type="entry name" value="POST_SET"/>
    <property type="match status" value="1"/>
</dbReference>
<evidence type="ECO:0000256" key="10">
    <source>
        <dbReference type="ARBA" id="ARBA00022833"/>
    </source>
</evidence>
<dbReference type="Pfam" id="PF22908">
    <property type="entry name" value="PHD_NSD"/>
    <property type="match status" value="1"/>
</dbReference>
<evidence type="ECO:0000259" key="19">
    <source>
        <dbReference type="PROSITE" id="PS51215"/>
    </source>
</evidence>
<dbReference type="InterPro" id="IPR006560">
    <property type="entry name" value="AWS_dom"/>
</dbReference>
<keyword evidence="7" id="KW-0479">Metal-binding</keyword>
<dbReference type="InterPro" id="IPR050777">
    <property type="entry name" value="SET2_Histone-Lys_MeTrsfase"/>
</dbReference>
<gene>
    <name evidence="20" type="ORF">Celaphus_00019340</name>
</gene>
<dbReference type="InterPro" id="IPR001965">
    <property type="entry name" value="Znf_PHD"/>
</dbReference>
<dbReference type="SMART" id="SM00317">
    <property type="entry name" value="SET"/>
    <property type="match status" value="1"/>
</dbReference>
<dbReference type="GO" id="GO:0032259">
    <property type="term" value="P:methylation"/>
    <property type="evidence" value="ECO:0007669"/>
    <property type="project" value="UniProtKB-KW"/>
</dbReference>
<dbReference type="GO" id="GO:0016279">
    <property type="term" value="F:protein-lysine N-methyltransferase activity"/>
    <property type="evidence" value="ECO:0007669"/>
    <property type="project" value="UniProtKB-ARBA"/>
</dbReference>
<dbReference type="SMART" id="SM00249">
    <property type="entry name" value="PHD"/>
    <property type="match status" value="5"/>
</dbReference>
<keyword evidence="11" id="KW-0156">Chromatin regulator</keyword>
<dbReference type="SUPFAM" id="SSF82199">
    <property type="entry name" value="SET domain"/>
    <property type="match status" value="1"/>
</dbReference>
<dbReference type="InterPro" id="IPR059153">
    <property type="entry name" value="NSD_PHD-1st"/>
</dbReference>
<keyword evidence="9" id="KW-0863">Zinc-finger</keyword>
<dbReference type="GO" id="GO:0005634">
    <property type="term" value="C:nucleus"/>
    <property type="evidence" value="ECO:0007669"/>
    <property type="project" value="UniProtKB-SubCell"/>
</dbReference>
<dbReference type="InterPro" id="IPR055198">
    <property type="entry name" value="NSD_PHD"/>
</dbReference>
<evidence type="ECO:0000256" key="15">
    <source>
        <dbReference type="SAM" id="MobiDB-lite"/>
    </source>
</evidence>
<feature type="region of interest" description="Disordered" evidence="15">
    <location>
        <begin position="634"/>
        <end position="669"/>
    </location>
</feature>
<feature type="region of interest" description="Disordered" evidence="15">
    <location>
        <begin position="1"/>
        <end position="60"/>
    </location>
</feature>
<dbReference type="Gene3D" id="2.30.30.140">
    <property type="match status" value="1"/>
</dbReference>
<dbReference type="InterPro" id="IPR000313">
    <property type="entry name" value="PWWP_dom"/>
</dbReference>
<reference evidence="20 21" key="1">
    <citation type="journal article" date="2018" name="Mol. Genet. Genomics">
        <title>The red deer Cervus elaphus genome CerEla1.0: sequencing, annotating, genes, and chromosomes.</title>
        <authorList>
            <person name="Bana N.A."/>
            <person name="Nyiri A."/>
            <person name="Nagy J."/>
            <person name="Frank K."/>
            <person name="Nagy T."/>
            <person name="Steger V."/>
            <person name="Schiller M."/>
            <person name="Lakatos P."/>
            <person name="Sugar L."/>
            <person name="Horn P."/>
            <person name="Barta E."/>
            <person name="Orosz L."/>
        </authorList>
    </citation>
    <scope>NUCLEOTIDE SEQUENCE [LARGE SCALE GENOMIC DNA]</scope>
    <source>
        <strain evidence="20">Hungarian</strain>
    </source>
</reference>
<dbReference type="Gene3D" id="3.30.40.10">
    <property type="entry name" value="Zinc/RING finger domain, C3HC4 (zinc finger)"/>
    <property type="match status" value="5"/>
</dbReference>
<dbReference type="SUPFAM" id="SSF63748">
    <property type="entry name" value="Tudor/PWWP/MBT"/>
    <property type="match status" value="1"/>
</dbReference>
<dbReference type="SMART" id="SM00293">
    <property type="entry name" value="PWWP"/>
    <property type="match status" value="1"/>
</dbReference>
<evidence type="ECO:0000256" key="1">
    <source>
        <dbReference type="ARBA" id="ARBA00004123"/>
    </source>
</evidence>
<feature type="domain" description="AWS" evidence="19">
    <location>
        <begin position="382"/>
        <end position="432"/>
    </location>
</feature>
<dbReference type="GO" id="GO:0008270">
    <property type="term" value="F:zinc ion binding"/>
    <property type="evidence" value="ECO:0007669"/>
    <property type="project" value="UniProtKB-KW"/>
</dbReference>
<dbReference type="OrthoDB" id="422362at2759"/>
<keyword evidence="12" id="KW-0805">Transcription regulation</keyword>
<dbReference type="SMART" id="SM00508">
    <property type="entry name" value="PostSET"/>
    <property type="match status" value="1"/>
</dbReference>
<accession>A0A212C3C4</accession>
<evidence type="ECO:0000256" key="12">
    <source>
        <dbReference type="ARBA" id="ARBA00023015"/>
    </source>
</evidence>
<dbReference type="InterPro" id="IPR041306">
    <property type="entry name" value="C5HCH"/>
</dbReference>
<feature type="domain" description="Post-SET" evidence="18">
    <location>
        <begin position="547"/>
        <end position="563"/>
    </location>
</feature>
<dbReference type="InterPro" id="IPR011011">
    <property type="entry name" value="Znf_FYVE_PHD"/>
</dbReference>
<dbReference type="SMART" id="SM00570">
    <property type="entry name" value="AWS"/>
    <property type="match status" value="1"/>
</dbReference>
<evidence type="ECO:0000256" key="8">
    <source>
        <dbReference type="ARBA" id="ARBA00022737"/>
    </source>
</evidence>
<keyword evidence="14" id="KW-0539">Nucleus</keyword>
<keyword evidence="6" id="KW-0949">S-adenosyl-L-methionine</keyword>
<dbReference type="FunFam" id="2.170.270.10:FF:000002">
    <property type="entry name" value="Histone-lysine N-methyltransferase"/>
    <property type="match status" value="1"/>
</dbReference>
<comment type="subcellular location">
    <subcellularLocation>
        <location evidence="2">Chromosome</location>
    </subcellularLocation>
    <subcellularLocation>
        <location evidence="1">Nucleus</location>
    </subcellularLocation>
</comment>
<dbReference type="GO" id="GO:0005694">
    <property type="term" value="C:chromosome"/>
    <property type="evidence" value="ECO:0007669"/>
    <property type="project" value="UniProtKB-SubCell"/>
</dbReference>
<dbReference type="PROSITE" id="PS51215">
    <property type="entry name" value="AWS"/>
    <property type="match status" value="1"/>
</dbReference>
<evidence type="ECO:0000259" key="18">
    <source>
        <dbReference type="PROSITE" id="PS50868"/>
    </source>
</evidence>
<dbReference type="FunFam" id="3.30.40.10:FF:000205">
    <property type="entry name" value="Histone-lysine N-methyltransferase"/>
    <property type="match status" value="1"/>
</dbReference>
<evidence type="ECO:0000256" key="3">
    <source>
        <dbReference type="ARBA" id="ARBA00022454"/>
    </source>
</evidence>
<evidence type="ECO:0000256" key="6">
    <source>
        <dbReference type="ARBA" id="ARBA00022691"/>
    </source>
</evidence>
<evidence type="ECO:0000256" key="11">
    <source>
        <dbReference type="ARBA" id="ARBA00022853"/>
    </source>
</evidence>
<organism evidence="20 21">
    <name type="scientific">Cervus elaphus hippelaphus</name>
    <name type="common">European red deer</name>
    <dbReference type="NCBI Taxonomy" id="46360"/>
    <lineage>
        <taxon>Eukaryota</taxon>
        <taxon>Metazoa</taxon>
        <taxon>Chordata</taxon>
        <taxon>Craniata</taxon>
        <taxon>Vertebrata</taxon>
        <taxon>Euteleostomi</taxon>
        <taxon>Mammalia</taxon>
        <taxon>Eutheria</taxon>
        <taxon>Laurasiatheria</taxon>
        <taxon>Artiodactyla</taxon>
        <taxon>Ruminantia</taxon>
        <taxon>Pecora</taxon>
        <taxon>Cervidae</taxon>
        <taxon>Cervinae</taxon>
        <taxon>Cervus</taxon>
    </lineage>
</organism>
<dbReference type="EMBL" id="MKHE01000032">
    <property type="protein sequence ID" value="OWK00402.1"/>
    <property type="molecule type" value="Genomic_DNA"/>
</dbReference>
<dbReference type="PROSITE" id="PS50280">
    <property type="entry name" value="SET"/>
    <property type="match status" value="1"/>
</dbReference>
<evidence type="ECO:0000313" key="21">
    <source>
        <dbReference type="Proteomes" id="UP000242450"/>
    </source>
</evidence>
<dbReference type="InterPro" id="IPR055197">
    <property type="entry name" value="PHDvar_NSD"/>
</dbReference>
<keyword evidence="8" id="KW-0677">Repeat</keyword>
<evidence type="ECO:0000256" key="2">
    <source>
        <dbReference type="ARBA" id="ARBA00004286"/>
    </source>
</evidence>
<protein>
    <submittedName>
        <fullName evidence="20">WHSC1L1</fullName>
    </submittedName>
</protein>
<comment type="caution">
    <text evidence="20">The sequence shown here is derived from an EMBL/GenBank/DDBJ whole genome shotgun (WGS) entry which is preliminary data.</text>
</comment>